<keyword evidence="7" id="KW-1185">Reference proteome</keyword>
<protein>
    <submittedName>
        <fullName evidence="6">Stage 0 sporulation protein B (Sporulation initiation phosphotransferase)</fullName>
    </submittedName>
</protein>
<keyword evidence="1" id="KW-0597">Phosphoprotein</keyword>
<dbReference type="InterPro" id="IPR016120">
    <property type="entry name" value="Sig_transdc_His_kin_SpoOB"/>
</dbReference>
<name>A0A366DS38_9BACI</name>
<dbReference type="Pfam" id="PF14682">
    <property type="entry name" value="SPOB_ab"/>
    <property type="match status" value="1"/>
</dbReference>
<dbReference type="Proteomes" id="UP000252254">
    <property type="component" value="Unassembled WGS sequence"/>
</dbReference>
<dbReference type="InterPro" id="IPR037100">
    <property type="entry name" value="Spo0B_C_sf"/>
</dbReference>
<dbReference type="Pfam" id="PF14689">
    <property type="entry name" value="SPOB_a"/>
    <property type="match status" value="1"/>
</dbReference>
<feature type="domain" description="Sporulation initiation phosphotransferase B C-terminal" evidence="4">
    <location>
        <begin position="59"/>
        <end position="167"/>
    </location>
</feature>
<dbReference type="InterPro" id="IPR016122">
    <property type="entry name" value="SpoOB_C"/>
</dbReference>
<comment type="caution">
    <text evidence="6">The sequence shown here is derived from an EMBL/GenBank/DDBJ whole genome shotgun (WGS) entry which is preliminary data.</text>
</comment>
<evidence type="ECO:0000313" key="7">
    <source>
        <dbReference type="Proteomes" id="UP000252254"/>
    </source>
</evidence>
<dbReference type="Gene3D" id="3.30.565.30">
    <property type="entry name" value="Sporulation initiation phosphotransferase B (SpoOB), C-terminal domain"/>
    <property type="match status" value="1"/>
</dbReference>
<evidence type="ECO:0000259" key="5">
    <source>
        <dbReference type="Pfam" id="PF14689"/>
    </source>
</evidence>
<dbReference type="EMBL" id="QNRI01000016">
    <property type="protein sequence ID" value="RBO92084.1"/>
    <property type="molecule type" value="Genomic_DNA"/>
</dbReference>
<dbReference type="RefSeq" id="WP_170126242.1">
    <property type="nucleotide sequence ID" value="NZ_BAABQN010000003.1"/>
</dbReference>
<accession>A0A366DS38</accession>
<sequence>MNEEEVIQLLRHYRHDWMNELQLIMGYAQMGNIEKVQEKVNQAVEHAALDRNLQSIPLPKTALWIMQFNWEFANFRMSHDVKVNQTITVDDQTVVDQLKQLMTYLVEHSLKMSLYHVTLVLRETDQHQLEILLRLEGEIENEQTLIEKLKTMNPSMQVNSKTNQQENHDLDLTWLVK</sequence>
<evidence type="ECO:0000313" key="6">
    <source>
        <dbReference type="EMBL" id="RBO92084.1"/>
    </source>
</evidence>
<evidence type="ECO:0000256" key="3">
    <source>
        <dbReference type="ARBA" id="ARBA00022777"/>
    </source>
</evidence>
<keyword evidence="2 6" id="KW-0808">Transferase</keyword>
<evidence type="ECO:0000256" key="2">
    <source>
        <dbReference type="ARBA" id="ARBA00022679"/>
    </source>
</evidence>
<dbReference type="InterPro" id="IPR039506">
    <property type="entry name" value="SPOB_a"/>
</dbReference>
<feature type="domain" description="SpoOB alpha-helical" evidence="5">
    <location>
        <begin position="3"/>
        <end position="49"/>
    </location>
</feature>
<reference evidence="6 7" key="1">
    <citation type="submission" date="2018-06" db="EMBL/GenBank/DDBJ databases">
        <title>Genomic Encyclopedia of Type Strains, Phase IV (KMG-IV): sequencing the most valuable type-strain genomes for metagenomic binning, comparative biology and taxonomic classification.</title>
        <authorList>
            <person name="Goeker M."/>
        </authorList>
    </citation>
    <scope>NUCLEOTIDE SEQUENCE [LARGE SCALE GENOMIC DNA]</scope>
    <source>
        <strain evidence="6 7">DSM 15140</strain>
    </source>
</reference>
<proteinExistence type="predicted"/>
<dbReference type="SUPFAM" id="SSF55890">
    <property type="entry name" value="Sporulation response regulatory protein Spo0B"/>
    <property type="match status" value="1"/>
</dbReference>
<dbReference type="STRING" id="200904.GCA_900168775_02377"/>
<dbReference type="Gene3D" id="1.10.287.130">
    <property type="match status" value="1"/>
</dbReference>
<evidence type="ECO:0000259" key="4">
    <source>
        <dbReference type="Pfam" id="PF14682"/>
    </source>
</evidence>
<organism evidence="6 7">
    <name type="scientific">Paraliobacillus ryukyuensis</name>
    <dbReference type="NCBI Taxonomy" id="200904"/>
    <lineage>
        <taxon>Bacteria</taxon>
        <taxon>Bacillati</taxon>
        <taxon>Bacillota</taxon>
        <taxon>Bacilli</taxon>
        <taxon>Bacillales</taxon>
        <taxon>Bacillaceae</taxon>
        <taxon>Paraliobacillus</taxon>
    </lineage>
</organism>
<gene>
    <name evidence="6" type="ORF">DES48_1169</name>
</gene>
<evidence type="ECO:0000256" key="1">
    <source>
        <dbReference type="ARBA" id="ARBA00022553"/>
    </source>
</evidence>
<dbReference type="AlphaFoldDB" id="A0A366DS38"/>
<dbReference type="GO" id="GO:0000155">
    <property type="term" value="F:phosphorelay sensor kinase activity"/>
    <property type="evidence" value="ECO:0007669"/>
    <property type="project" value="InterPro"/>
</dbReference>
<keyword evidence="3" id="KW-0418">Kinase</keyword>